<dbReference type="Proteomes" id="UP000012160">
    <property type="component" value="Unassembled WGS sequence"/>
</dbReference>
<proteinExistence type="predicted"/>
<comment type="caution">
    <text evidence="1">The sequence shown here is derived from an EMBL/GenBank/DDBJ whole genome shotgun (WGS) entry which is preliminary data.</text>
</comment>
<gene>
    <name evidence="1" type="ORF">LEP1GSC187_2769</name>
</gene>
<reference evidence="1 2" key="1">
    <citation type="submission" date="2013-01" db="EMBL/GenBank/DDBJ databases">
        <authorList>
            <person name="Harkins D.M."/>
            <person name="Durkin A.S."/>
            <person name="Brinkac L.M."/>
            <person name="Haft D.H."/>
            <person name="Selengut J.D."/>
            <person name="Sanka R."/>
            <person name="DePew J."/>
            <person name="Purushe J."/>
            <person name="Matthias M.A."/>
            <person name="Vinetz J.M."/>
            <person name="Sutton G.G."/>
            <person name="Nierman W.C."/>
            <person name="Fouts D.E."/>
        </authorList>
    </citation>
    <scope>NUCLEOTIDE SEQUENCE [LARGE SCALE GENOMIC DNA]</scope>
    <source>
        <strain evidence="1 2">ZUN179</strain>
    </source>
</reference>
<sequence>MEEELHGNFCPENLSSLIRRTKSTLGKLKSNMSSFETYWKQAGI</sequence>
<organism evidence="1 2">
    <name type="scientific">Leptospira santarosai str. ZUN179</name>
    <dbReference type="NCBI Taxonomy" id="1049985"/>
    <lineage>
        <taxon>Bacteria</taxon>
        <taxon>Pseudomonadati</taxon>
        <taxon>Spirochaetota</taxon>
        <taxon>Spirochaetia</taxon>
        <taxon>Leptospirales</taxon>
        <taxon>Leptospiraceae</taxon>
        <taxon>Leptospira</taxon>
    </lineage>
</organism>
<protein>
    <submittedName>
        <fullName evidence="1">Uncharacterized protein</fullName>
    </submittedName>
</protein>
<evidence type="ECO:0000313" key="2">
    <source>
        <dbReference type="Proteomes" id="UP000012160"/>
    </source>
</evidence>
<dbReference type="EMBL" id="AHOQ02000046">
    <property type="protein sequence ID" value="EMO44006.1"/>
    <property type="molecule type" value="Genomic_DNA"/>
</dbReference>
<name>M6UMK6_9LEPT</name>
<accession>M6UMK6</accession>
<evidence type="ECO:0000313" key="1">
    <source>
        <dbReference type="EMBL" id="EMO44006.1"/>
    </source>
</evidence>
<dbReference type="AlphaFoldDB" id="M6UMK6"/>